<keyword evidence="5 8" id="KW-0378">Hydrolase</keyword>
<dbReference type="EC" id="3.5.4.3" evidence="3 7"/>
<evidence type="ECO:0000256" key="6">
    <source>
        <dbReference type="ARBA" id="ARBA00022833"/>
    </source>
</evidence>
<dbReference type="CDD" id="cd01303">
    <property type="entry name" value="GDEase"/>
    <property type="match status" value="1"/>
</dbReference>
<evidence type="ECO:0000256" key="8">
    <source>
        <dbReference type="RuleBase" id="RU366009"/>
    </source>
</evidence>
<dbReference type="PANTHER" id="PTHR11271">
    <property type="entry name" value="GUANINE DEAMINASE"/>
    <property type="match status" value="1"/>
</dbReference>
<evidence type="ECO:0000256" key="7">
    <source>
        <dbReference type="NCBIfam" id="TIGR02967"/>
    </source>
</evidence>
<organism evidence="10 11">
    <name type="scientific">Lelliottia amnigena</name>
    <name type="common">Enterobacter amnigenus</name>
    <dbReference type="NCBI Taxonomy" id="61646"/>
    <lineage>
        <taxon>Bacteria</taxon>
        <taxon>Pseudomonadati</taxon>
        <taxon>Pseudomonadota</taxon>
        <taxon>Gammaproteobacteria</taxon>
        <taxon>Enterobacterales</taxon>
        <taxon>Enterobacteriaceae</taxon>
        <taxon>Lelliottia</taxon>
    </lineage>
</organism>
<dbReference type="SUPFAM" id="SSF51556">
    <property type="entry name" value="Metallo-dependent hydrolases"/>
    <property type="match status" value="1"/>
</dbReference>
<keyword evidence="6 8" id="KW-0862">Zinc</keyword>
<dbReference type="PANTHER" id="PTHR11271:SF6">
    <property type="entry name" value="GUANINE DEAMINASE"/>
    <property type="match status" value="1"/>
</dbReference>
<reference evidence="10 11" key="1">
    <citation type="submission" date="2023-10" db="EMBL/GenBank/DDBJ databases">
        <title>Wastewater isolates of ESBL- and carbapenemase-producing Gram-negative bacteria from New Zealand.</title>
        <authorList>
            <person name="Straub C."/>
            <person name="Weaver L."/>
            <person name="Cornelius A."/>
            <person name="Mcgill E."/>
            <person name="Dyet K."/>
            <person name="White L."/>
            <person name="Pattis I."/>
        </authorList>
    </citation>
    <scope>NUCLEOTIDE SEQUENCE [LARGE SCALE GENOMIC DNA]</scope>
    <source>
        <strain evidence="10 11">ESBL35</strain>
    </source>
</reference>
<dbReference type="SUPFAM" id="SSF51338">
    <property type="entry name" value="Composite domain of metallo-dependent hydrolases"/>
    <property type="match status" value="2"/>
</dbReference>
<dbReference type="Gene3D" id="3.20.20.140">
    <property type="entry name" value="Metal-dependent hydrolases"/>
    <property type="match status" value="1"/>
</dbReference>
<comment type="function">
    <text evidence="8">Catalyzes the hydrolytic deamination of guanine, producing xanthine and ammonia.</text>
</comment>
<dbReference type="InterPro" id="IPR006680">
    <property type="entry name" value="Amidohydro-rel"/>
</dbReference>
<dbReference type="Gene3D" id="2.30.40.10">
    <property type="entry name" value="Urease, subunit C, domain 1"/>
    <property type="match status" value="1"/>
</dbReference>
<gene>
    <name evidence="10" type="primary">guaD</name>
    <name evidence="10" type="ORF">V4839_05210</name>
</gene>
<dbReference type="Pfam" id="PF01979">
    <property type="entry name" value="Amidohydro_1"/>
    <property type="match status" value="1"/>
</dbReference>
<sequence length="443" mass="49312">MNVPHTVKPEGAIRGPVLTFTGDPFKQAPDEVMVYEPDGIVAFGGGKITHFGPAEVIEKQLPPDIEITNYGPDSLISAGFLDSHVHFPQTPMIGAFGEQLLDWLNTYTFPMERRYADKTFASAVAKMFLNECLKNGITTSCVYCTVYPQSVDALFEEADRLGMRIAGGKVMMDRNAPDYLLDTAQTSYEESKVLIEKWHGHNRIMYAITPRFAPTSSPEQLAVAGALWDEYPDCYMQTHIAENLEEIEWVKSLFPERKGYLDVYDHYGLCRPRAVFGHGIHLTEDELCTMHQTGSAIAHCPTSNFFLGSGFFNARRAMQEERPVRVGIGTDLGAGTSFSMLTTLNEAYKAAQLNDYALTAAQAYYMATRGTAQAMYIDDKVGSIAPGMEADIVVLDMKSTPIIDYRMQFVKDIHEALFVQMTLGDDRAIQATYIAGIKRYSRG</sequence>
<dbReference type="RefSeq" id="WP_331388885.1">
    <property type="nucleotide sequence ID" value="NZ_JAZKLB010000001.1"/>
</dbReference>
<proteinExistence type="inferred from homology"/>
<comment type="pathway">
    <text evidence="1 8">Purine metabolism; guanine degradation; xanthine from guanine: step 1/1.</text>
</comment>
<evidence type="ECO:0000313" key="11">
    <source>
        <dbReference type="Proteomes" id="UP001335910"/>
    </source>
</evidence>
<dbReference type="NCBIfam" id="TIGR02967">
    <property type="entry name" value="guan_deamin"/>
    <property type="match status" value="1"/>
</dbReference>
<comment type="cofactor">
    <cofactor evidence="8">
        <name>Zn(2+)</name>
        <dbReference type="ChEBI" id="CHEBI:29105"/>
    </cofactor>
    <text evidence="8">Binds 1 zinc ion per subunit.</text>
</comment>
<dbReference type="InterPro" id="IPR011059">
    <property type="entry name" value="Metal-dep_hydrolase_composite"/>
</dbReference>
<comment type="similarity">
    <text evidence="2 8">Belongs to the metallo-dependent hydrolases superfamily. ATZ/TRZ family.</text>
</comment>
<evidence type="ECO:0000256" key="1">
    <source>
        <dbReference type="ARBA" id="ARBA00004984"/>
    </source>
</evidence>
<evidence type="ECO:0000256" key="5">
    <source>
        <dbReference type="ARBA" id="ARBA00022801"/>
    </source>
</evidence>
<dbReference type="NCBIfam" id="NF006679">
    <property type="entry name" value="PRK09228.1"/>
    <property type="match status" value="1"/>
</dbReference>
<evidence type="ECO:0000256" key="2">
    <source>
        <dbReference type="ARBA" id="ARBA00006745"/>
    </source>
</evidence>
<keyword evidence="4 8" id="KW-0479">Metal-binding</keyword>
<dbReference type="InterPro" id="IPR051607">
    <property type="entry name" value="Metallo-dep_hydrolases"/>
</dbReference>
<accession>A0ABU7U9N7</accession>
<evidence type="ECO:0000313" key="10">
    <source>
        <dbReference type="EMBL" id="MEE9682886.1"/>
    </source>
</evidence>
<comment type="caution">
    <text evidence="10">The sequence shown here is derived from an EMBL/GenBank/DDBJ whole genome shotgun (WGS) entry which is preliminary data.</text>
</comment>
<protein>
    <recommendedName>
        <fullName evidence="3 7">Guanine deaminase</fullName>
        <shortName evidence="8">Guanase</shortName>
        <ecNumber evidence="3 7">3.5.4.3</ecNumber>
    </recommendedName>
    <alternativeName>
        <fullName evidence="8">Guanine aminohydrolase</fullName>
    </alternativeName>
</protein>
<name>A0ABU7U9N7_LELAM</name>
<feature type="domain" description="Amidohydrolase-related" evidence="9">
    <location>
        <begin position="76"/>
        <end position="436"/>
    </location>
</feature>
<dbReference type="InterPro" id="IPR014311">
    <property type="entry name" value="Guanine_deaminase"/>
</dbReference>
<dbReference type="EMBL" id="JAZKLI010000001">
    <property type="protein sequence ID" value="MEE9682886.1"/>
    <property type="molecule type" value="Genomic_DNA"/>
</dbReference>
<keyword evidence="11" id="KW-1185">Reference proteome</keyword>
<evidence type="ECO:0000259" key="9">
    <source>
        <dbReference type="Pfam" id="PF01979"/>
    </source>
</evidence>
<dbReference type="GO" id="GO:0008892">
    <property type="term" value="F:guanine deaminase activity"/>
    <property type="evidence" value="ECO:0007669"/>
    <property type="project" value="UniProtKB-EC"/>
</dbReference>
<dbReference type="InterPro" id="IPR032466">
    <property type="entry name" value="Metal_Hydrolase"/>
</dbReference>
<evidence type="ECO:0000256" key="4">
    <source>
        <dbReference type="ARBA" id="ARBA00022723"/>
    </source>
</evidence>
<comment type="catalytic activity">
    <reaction evidence="8">
        <text>guanine + H2O + H(+) = xanthine + NH4(+)</text>
        <dbReference type="Rhea" id="RHEA:14665"/>
        <dbReference type="ChEBI" id="CHEBI:15377"/>
        <dbReference type="ChEBI" id="CHEBI:15378"/>
        <dbReference type="ChEBI" id="CHEBI:16235"/>
        <dbReference type="ChEBI" id="CHEBI:17712"/>
        <dbReference type="ChEBI" id="CHEBI:28938"/>
        <dbReference type="EC" id="3.5.4.3"/>
    </reaction>
</comment>
<evidence type="ECO:0000256" key="3">
    <source>
        <dbReference type="ARBA" id="ARBA00012781"/>
    </source>
</evidence>
<dbReference type="Proteomes" id="UP001335910">
    <property type="component" value="Unassembled WGS sequence"/>
</dbReference>